<feature type="transmembrane region" description="Helical" evidence="9">
    <location>
        <begin position="92"/>
        <end position="113"/>
    </location>
</feature>
<dbReference type="PRINTS" id="PR01650">
    <property type="entry name" value="SECETRNLCASE"/>
</dbReference>
<evidence type="ECO:0000256" key="2">
    <source>
        <dbReference type="ARBA" id="ARBA00022448"/>
    </source>
</evidence>
<proteinExistence type="inferred from homology"/>
<evidence type="ECO:0000256" key="8">
    <source>
        <dbReference type="ARBA" id="ARBA00023136"/>
    </source>
</evidence>
<evidence type="ECO:0000313" key="12">
    <source>
        <dbReference type="Proteomes" id="UP001296706"/>
    </source>
</evidence>
<dbReference type="Pfam" id="PF00584">
    <property type="entry name" value="SecE"/>
    <property type="match status" value="1"/>
</dbReference>
<dbReference type="InterPro" id="IPR005807">
    <property type="entry name" value="SecE_bac"/>
</dbReference>
<keyword evidence="7 9" id="KW-0811">Translocation</keyword>
<dbReference type="NCBIfam" id="TIGR00964">
    <property type="entry name" value="secE_bact"/>
    <property type="match status" value="1"/>
</dbReference>
<dbReference type="Gene3D" id="1.20.5.1030">
    <property type="entry name" value="Preprotein translocase secy subunit"/>
    <property type="match status" value="1"/>
</dbReference>
<comment type="subunit">
    <text evidence="9">Component of the Sec protein translocase complex. Heterotrimer consisting of SecY, SecE and SecG subunits. The heterotrimers can form oligomers, although 1 heterotrimer is thought to be able to translocate proteins. Interacts with the ribosome. Interacts with SecDF, and other proteins may be involved. Interacts with SecA.</text>
</comment>
<keyword evidence="6 9" id="KW-1133">Transmembrane helix</keyword>
<name>A0ABX1R7B0_9PSEU</name>
<keyword evidence="4 9" id="KW-0812">Transmembrane</keyword>
<keyword evidence="3 9" id="KW-1003">Cell membrane</keyword>
<evidence type="ECO:0000256" key="10">
    <source>
        <dbReference type="SAM" id="MobiDB-lite"/>
    </source>
</evidence>
<keyword evidence="5 9" id="KW-0653">Protein transport</keyword>
<evidence type="ECO:0000256" key="4">
    <source>
        <dbReference type="ARBA" id="ARBA00022692"/>
    </source>
</evidence>
<keyword evidence="12" id="KW-1185">Reference proteome</keyword>
<gene>
    <name evidence="9 11" type="primary">secE</name>
    <name evidence="11" type="ORF">HF577_04025</name>
</gene>
<comment type="similarity">
    <text evidence="9">Belongs to the SecE/SEC61-gamma family.</text>
</comment>
<feature type="region of interest" description="Disordered" evidence="10">
    <location>
        <begin position="1"/>
        <end position="61"/>
    </location>
</feature>
<organism evidence="11 12">
    <name type="scientific">Pseudonocardia xinjiangensis</name>
    <dbReference type="NCBI Taxonomy" id="75289"/>
    <lineage>
        <taxon>Bacteria</taxon>
        <taxon>Bacillati</taxon>
        <taxon>Actinomycetota</taxon>
        <taxon>Actinomycetes</taxon>
        <taxon>Pseudonocardiales</taxon>
        <taxon>Pseudonocardiaceae</taxon>
        <taxon>Pseudonocardia</taxon>
    </lineage>
</organism>
<dbReference type="HAMAP" id="MF_00422">
    <property type="entry name" value="SecE"/>
    <property type="match status" value="1"/>
</dbReference>
<evidence type="ECO:0000256" key="3">
    <source>
        <dbReference type="ARBA" id="ARBA00022475"/>
    </source>
</evidence>
<comment type="subcellular location">
    <subcellularLocation>
        <location evidence="9">Cell membrane</location>
        <topology evidence="9">Single-pass membrane protein</topology>
    </subcellularLocation>
    <subcellularLocation>
        <location evidence="1">Membrane</location>
    </subcellularLocation>
</comment>
<accession>A0ABX1R7B0</accession>
<evidence type="ECO:0000256" key="5">
    <source>
        <dbReference type="ARBA" id="ARBA00022927"/>
    </source>
</evidence>
<keyword evidence="8 9" id="KW-0472">Membrane</keyword>
<sequence>MAAGPERAAGELEDTGVAEEREASGSGQERPSTAADRRGRRSGPAPTGDKGRATAVRDGRPDKVSLPKKLVRFLREVVAELRKVIWPSRKQLVTYTIVVLVFVSFMVALVWVLDLVFAQGVMLLFGT</sequence>
<reference evidence="11 12" key="1">
    <citation type="submission" date="2020-04" db="EMBL/GenBank/DDBJ databases">
        <authorList>
            <person name="Klaysubun C."/>
            <person name="Duangmal K."/>
            <person name="Lipun K."/>
        </authorList>
    </citation>
    <scope>NUCLEOTIDE SEQUENCE [LARGE SCALE GENOMIC DNA]</scope>
    <source>
        <strain evidence="11 12">JCM 11839</strain>
    </source>
</reference>
<evidence type="ECO:0000313" key="11">
    <source>
        <dbReference type="EMBL" id="NMH76275.1"/>
    </source>
</evidence>
<evidence type="ECO:0000256" key="7">
    <source>
        <dbReference type="ARBA" id="ARBA00023010"/>
    </source>
</evidence>
<dbReference type="InterPro" id="IPR038379">
    <property type="entry name" value="SecE_sf"/>
</dbReference>
<dbReference type="EMBL" id="JAAXKY010000006">
    <property type="protein sequence ID" value="NMH76275.1"/>
    <property type="molecule type" value="Genomic_DNA"/>
</dbReference>
<dbReference type="InterPro" id="IPR001901">
    <property type="entry name" value="Translocase_SecE/Sec61-g"/>
</dbReference>
<dbReference type="Proteomes" id="UP001296706">
    <property type="component" value="Unassembled WGS sequence"/>
</dbReference>
<protein>
    <recommendedName>
        <fullName evidence="9">Protein translocase subunit SecE</fullName>
    </recommendedName>
</protein>
<feature type="compositionally biased region" description="Basic and acidic residues" evidence="10">
    <location>
        <begin position="49"/>
        <end position="61"/>
    </location>
</feature>
<dbReference type="PANTHER" id="PTHR33910">
    <property type="entry name" value="PROTEIN TRANSLOCASE SUBUNIT SECE"/>
    <property type="match status" value="1"/>
</dbReference>
<evidence type="ECO:0000256" key="1">
    <source>
        <dbReference type="ARBA" id="ARBA00004370"/>
    </source>
</evidence>
<comment type="caution">
    <text evidence="11">The sequence shown here is derived from an EMBL/GenBank/DDBJ whole genome shotgun (WGS) entry which is preliminary data.</text>
</comment>
<evidence type="ECO:0000256" key="9">
    <source>
        <dbReference type="HAMAP-Rule" id="MF_00422"/>
    </source>
</evidence>
<comment type="function">
    <text evidence="9">Essential subunit of the Sec protein translocation channel SecYEG. Clamps together the 2 halves of SecY. May contact the channel plug during translocation.</text>
</comment>
<dbReference type="PROSITE" id="PS01067">
    <property type="entry name" value="SECE_SEC61G"/>
    <property type="match status" value="1"/>
</dbReference>
<dbReference type="PANTHER" id="PTHR33910:SF1">
    <property type="entry name" value="PROTEIN TRANSLOCASE SUBUNIT SECE"/>
    <property type="match status" value="1"/>
</dbReference>
<evidence type="ECO:0000256" key="6">
    <source>
        <dbReference type="ARBA" id="ARBA00022989"/>
    </source>
</evidence>
<keyword evidence="2 9" id="KW-0813">Transport</keyword>